<dbReference type="Proteomes" id="UP000038045">
    <property type="component" value="Unplaced"/>
</dbReference>
<dbReference type="PANTHER" id="PTHR13356:SF0">
    <property type="entry name" value="SOSS COMPLEX SUBUNIT B HOMOLOG"/>
    <property type="match status" value="1"/>
</dbReference>
<sequence length="138" mass="15467">MANGGQKINYLYTMKIIPIALLVPQMPPVNLEFMVIEKGEVKTASNGRTFTVVKIADKSGCCQLTIWNEFANFVQIGDICRLADGGVQVYKGQLSVVCGKNSTIMKFGEFFFPITEYPDVSEFKEEYRQYGKDSINNS</sequence>
<dbReference type="CDD" id="cd04491">
    <property type="entry name" value="SoSSB_OBF"/>
    <property type="match status" value="1"/>
</dbReference>
<dbReference type="Pfam" id="PF01336">
    <property type="entry name" value="tRNA_anti-codon"/>
    <property type="match status" value="1"/>
</dbReference>
<dbReference type="GO" id="GO:0000724">
    <property type="term" value="P:double-strand break repair via homologous recombination"/>
    <property type="evidence" value="ECO:0007669"/>
    <property type="project" value="TreeGrafter"/>
</dbReference>
<dbReference type="InterPro" id="IPR051231">
    <property type="entry name" value="SOSS-B"/>
</dbReference>
<evidence type="ECO:0000313" key="3">
    <source>
        <dbReference type="Proteomes" id="UP000038045"/>
    </source>
</evidence>
<proteinExistence type="predicted"/>
<evidence type="ECO:0000259" key="2">
    <source>
        <dbReference type="Pfam" id="PF01336"/>
    </source>
</evidence>
<dbReference type="GO" id="GO:0044818">
    <property type="term" value="P:mitotic G2/M transition checkpoint"/>
    <property type="evidence" value="ECO:0007669"/>
    <property type="project" value="TreeGrafter"/>
</dbReference>
<evidence type="ECO:0000313" key="4">
    <source>
        <dbReference type="WBParaSite" id="PTRK_0001370800.1"/>
    </source>
</evidence>
<accession>A0A0N4ZY35</accession>
<dbReference type="Gene3D" id="2.40.50.140">
    <property type="entry name" value="Nucleic acid-binding proteins"/>
    <property type="match status" value="1"/>
</dbReference>
<dbReference type="WBParaSite" id="PTRK_0001370800.1">
    <property type="protein sequence ID" value="PTRK_0001370800.1"/>
    <property type="gene ID" value="PTRK_0001370800"/>
</dbReference>
<dbReference type="SUPFAM" id="SSF50249">
    <property type="entry name" value="Nucleic acid-binding proteins"/>
    <property type="match status" value="1"/>
</dbReference>
<protein>
    <submittedName>
        <fullName evidence="4">OB domain-containing protein</fullName>
    </submittedName>
</protein>
<dbReference type="GO" id="GO:0070876">
    <property type="term" value="C:SOSS complex"/>
    <property type="evidence" value="ECO:0007669"/>
    <property type="project" value="TreeGrafter"/>
</dbReference>
<feature type="domain" description="OB" evidence="2">
    <location>
        <begin position="38"/>
        <end position="99"/>
    </location>
</feature>
<reference evidence="4" key="1">
    <citation type="submission" date="2017-02" db="UniProtKB">
        <authorList>
            <consortium name="WormBaseParasite"/>
        </authorList>
    </citation>
    <scope>IDENTIFICATION</scope>
</reference>
<dbReference type="GO" id="GO:0010212">
    <property type="term" value="P:response to ionizing radiation"/>
    <property type="evidence" value="ECO:0007669"/>
    <property type="project" value="TreeGrafter"/>
</dbReference>
<dbReference type="PANTHER" id="PTHR13356">
    <property type="entry name" value="OB FOLD NUCLEIC ACID BINDING PROTEIN-RELATED"/>
    <property type="match status" value="1"/>
</dbReference>
<organism evidence="3 4">
    <name type="scientific">Parastrongyloides trichosuri</name>
    <name type="common">Possum-specific nematode worm</name>
    <dbReference type="NCBI Taxonomy" id="131310"/>
    <lineage>
        <taxon>Eukaryota</taxon>
        <taxon>Metazoa</taxon>
        <taxon>Ecdysozoa</taxon>
        <taxon>Nematoda</taxon>
        <taxon>Chromadorea</taxon>
        <taxon>Rhabditida</taxon>
        <taxon>Tylenchina</taxon>
        <taxon>Panagrolaimomorpha</taxon>
        <taxon>Strongyloidoidea</taxon>
        <taxon>Strongyloididae</taxon>
        <taxon>Parastrongyloides</taxon>
    </lineage>
</organism>
<dbReference type="InterPro" id="IPR004365">
    <property type="entry name" value="NA-bd_OB_tRNA"/>
</dbReference>
<keyword evidence="1" id="KW-0238">DNA-binding</keyword>
<dbReference type="GO" id="GO:0003677">
    <property type="term" value="F:DNA binding"/>
    <property type="evidence" value="ECO:0007669"/>
    <property type="project" value="UniProtKB-KW"/>
</dbReference>
<dbReference type="AlphaFoldDB" id="A0A0N4ZY35"/>
<evidence type="ECO:0000256" key="1">
    <source>
        <dbReference type="ARBA" id="ARBA00023125"/>
    </source>
</evidence>
<keyword evidence="3" id="KW-1185">Reference proteome</keyword>
<dbReference type="InterPro" id="IPR012340">
    <property type="entry name" value="NA-bd_OB-fold"/>
</dbReference>
<dbReference type="STRING" id="131310.A0A0N4ZY35"/>
<name>A0A0N4ZY35_PARTI</name>